<proteinExistence type="predicted"/>
<gene>
    <name evidence="1" type="ORF">PG991_010572</name>
</gene>
<dbReference type="Proteomes" id="UP001396898">
    <property type="component" value="Unassembled WGS sequence"/>
</dbReference>
<accession>A0ABR1RBN8</accession>
<keyword evidence="2" id="KW-1185">Reference proteome</keyword>
<evidence type="ECO:0000313" key="2">
    <source>
        <dbReference type="Proteomes" id="UP001396898"/>
    </source>
</evidence>
<comment type="caution">
    <text evidence="1">The sequence shown here is derived from an EMBL/GenBank/DDBJ whole genome shotgun (WGS) entry which is preliminary data.</text>
</comment>
<name>A0ABR1RBN8_9PEZI</name>
<organism evidence="1 2">
    <name type="scientific">Apiospora marii</name>
    <dbReference type="NCBI Taxonomy" id="335849"/>
    <lineage>
        <taxon>Eukaryota</taxon>
        <taxon>Fungi</taxon>
        <taxon>Dikarya</taxon>
        <taxon>Ascomycota</taxon>
        <taxon>Pezizomycotina</taxon>
        <taxon>Sordariomycetes</taxon>
        <taxon>Xylariomycetidae</taxon>
        <taxon>Amphisphaeriales</taxon>
        <taxon>Apiosporaceae</taxon>
        <taxon>Apiospora</taxon>
    </lineage>
</organism>
<protein>
    <submittedName>
        <fullName evidence="1">Uncharacterized protein</fullName>
    </submittedName>
</protein>
<reference evidence="1 2" key="1">
    <citation type="submission" date="2023-01" db="EMBL/GenBank/DDBJ databases">
        <title>Analysis of 21 Apiospora genomes using comparative genomics revels a genus with tremendous synthesis potential of carbohydrate active enzymes and secondary metabolites.</title>
        <authorList>
            <person name="Sorensen T."/>
        </authorList>
    </citation>
    <scope>NUCLEOTIDE SEQUENCE [LARGE SCALE GENOMIC DNA]</scope>
    <source>
        <strain evidence="1 2">CBS 20057</strain>
    </source>
</reference>
<evidence type="ECO:0000313" key="1">
    <source>
        <dbReference type="EMBL" id="KAK8008021.1"/>
    </source>
</evidence>
<sequence>MLAEGRADALHRRQCVTKRRAWRSGANRLNMNDHFMGAPATWAGSNNLRYRVGKTIKATQQLV</sequence>
<dbReference type="EMBL" id="JAQQWI010000016">
    <property type="protein sequence ID" value="KAK8008021.1"/>
    <property type="molecule type" value="Genomic_DNA"/>
</dbReference>